<protein>
    <submittedName>
        <fullName evidence="1">Uncharacterized protein</fullName>
    </submittedName>
</protein>
<sequence>MSTHRFAEGEIVKARPHLLAPRTPSDSRPFAWPFYYPARITSLFGDDGAIVEFLEHQHADDAWEQVITPWPREQGFSVKSLHALDCDCGTCDPNESLRDPRALIDRLQGDLDGLGNRRAEHTARTLHNRRFPGALRLVSASDLARGDFLLFPQQHVHTAREIRGDLHLTFCHGNFVTRPETRYLIHRPASPAPICDSRSTSFDPRYTATLVPSALTLLEQAALDCLVDLGLTEPASNDRRRIRARGTTAGLRG</sequence>
<name>A0ABS3U4U8_9ACTN</name>
<gene>
    <name evidence="1" type="ORF">J5V16_08100</name>
</gene>
<evidence type="ECO:0000313" key="2">
    <source>
        <dbReference type="Proteomes" id="UP000681341"/>
    </source>
</evidence>
<accession>A0ABS3U4U8</accession>
<comment type="caution">
    <text evidence="1">The sequence shown here is derived from an EMBL/GenBank/DDBJ whole genome shotgun (WGS) entry which is preliminary data.</text>
</comment>
<reference evidence="1 2" key="1">
    <citation type="submission" date="2021-03" db="EMBL/GenBank/DDBJ databases">
        <title>Glycomyces sp. nov., a novel actinomycete isolated from soil.</title>
        <authorList>
            <person name="Yang X."/>
            <person name="Xu X."/>
        </authorList>
    </citation>
    <scope>NUCLEOTIDE SEQUENCE [LARGE SCALE GENOMIC DNA]</scope>
    <source>
        <strain evidence="1 2">NEAU-S30</strain>
    </source>
</reference>
<proteinExistence type="predicted"/>
<dbReference type="Proteomes" id="UP000681341">
    <property type="component" value="Unassembled WGS sequence"/>
</dbReference>
<keyword evidence="2" id="KW-1185">Reference proteome</keyword>
<evidence type="ECO:0000313" key="1">
    <source>
        <dbReference type="EMBL" id="MBO3732783.1"/>
    </source>
</evidence>
<dbReference type="EMBL" id="JAGFNP010000003">
    <property type="protein sequence ID" value="MBO3732783.1"/>
    <property type="molecule type" value="Genomic_DNA"/>
</dbReference>
<dbReference type="RefSeq" id="WP_208495561.1">
    <property type="nucleotide sequence ID" value="NZ_JAGFNP010000003.1"/>
</dbReference>
<organism evidence="1 2">
    <name type="scientific">Glycomyces niveus</name>
    <dbReference type="NCBI Taxonomy" id="2820287"/>
    <lineage>
        <taxon>Bacteria</taxon>
        <taxon>Bacillati</taxon>
        <taxon>Actinomycetota</taxon>
        <taxon>Actinomycetes</taxon>
        <taxon>Glycomycetales</taxon>
        <taxon>Glycomycetaceae</taxon>
        <taxon>Glycomyces</taxon>
    </lineage>
</organism>